<proteinExistence type="predicted"/>
<accession>A0A6A6AWM3</accession>
<protein>
    <submittedName>
        <fullName evidence="2">Uncharacterized protein</fullName>
    </submittedName>
</protein>
<gene>
    <name evidence="2" type="ORF">K452DRAFT_303438</name>
</gene>
<feature type="signal peptide" evidence="1">
    <location>
        <begin position="1"/>
        <end position="20"/>
    </location>
</feature>
<dbReference type="RefSeq" id="XP_033391301.1">
    <property type="nucleotide sequence ID" value="XM_033542721.1"/>
</dbReference>
<sequence>MQIKDLIIAFTVLTSATVIAAPSKKRSCPNDYWYCGVCNGTKCKIAATNYECTQNTACTGSGAGDGAVCGTKNDNFFNIGADIECPHKN</sequence>
<organism evidence="2 3">
    <name type="scientific">Aplosporella prunicola CBS 121167</name>
    <dbReference type="NCBI Taxonomy" id="1176127"/>
    <lineage>
        <taxon>Eukaryota</taxon>
        <taxon>Fungi</taxon>
        <taxon>Dikarya</taxon>
        <taxon>Ascomycota</taxon>
        <taxon>Pezizomycotina</taxon>
        <taxon>Dothideomycetes</taxon>
        <taxon>Dothideomycetes incertae sedis</taxon>
        <taxon>Botryosphaeriales</taxon>
        <taxon>Aplosporellaceae</taxon>
        <taxon>Aplosporella</taxon>
    </lineage>
</organism>
<evidence type="ECO:0000313" key="2">
    <source>
        <dbReference type="EMBL" id="KAF2135583.1"/>
    </source>
</evidence>
<dbReference type="GeneID" id="54300218"/>
<reference evidence="2" key="1">
    <citation type="journal article" date="2020" name="Stud. Mycol.">
        <title>101 Dothideomycetes genomes: a test case for predicting lifestyles and emergence of pathogens.</title>
        <authorList>
            <person name="Haridas S."/>
            <person name="Albert R."/>
            <person name="Binder M."/>
            <person name="Bloem J."/>
            <person name="Labutti K."/>
            <person name="Salamov A."/>
            <person name="Andreopoulos B."/>
            <person name="Baker S."/>
            <person name="Barry K."/>
            <person name="Bills G."/>
            <person name="Bluhm B."/>
            <person name="Cannon C."/>
            <person name="Castanera R."/>
            <person name="Culley D."/>
            <person name="Daum C."/>
            <person name="Ezra D."/>
            <person name="Gonzalez J."/>
            <person name="Henrissat B."/>
            <person name="Kuo A."/>
            <person name="Liang C."/>
            <person name="Lipzen A."/>
            <person name="Lutzoni F."/>
            <person name="Magnuson J."/>
            <person name="Mondo S."/>
            <person name="Nolan M."/>
            <person name="Ohm R."/>
            <person name="Pangilinan J."/>
            <person name="Park H.-J."/>
            <person name="Ramirez L."/>
            <person name="Alfaro M."/>
            <person name="Sun H."/>
            <person name="Tritt A."/>
            <person name="Yoshinaga Y."/>
            <person name="Zwiers L.-H."/>
            <person name="Turgeon B."/>
            <person name="Goodwin S."/>
            <person name="Spatafora J."/>
            <person name="Crous P."/>
            <person name="Grigoriev I."/>
        </authorList>
    </citation>
    <scope>NUCLEOTIDE SEQUENCE</scope>
    <source>
        <strain evidence="2">CBS 121167</strain>
    </source>
</reference>
<dbReference type="Proteomes" id="UP000799438">
    <property type="component" value="Unassembled WGS sequence"/>
</dbReference>
<feature type="chain" id="PRO_5025616973" evidence="1">
    <location>
        <begin position="21"/>
        <end position="89"/>
    </location>
</feature>
<evidence type="ECO:0000313" key="3">
    <source>
        <dbReference type="Proteomes" id="UP000799438"/>
    </source>
</evidence>
<dbReference type="OrthoDB" id="4983586at2759"/>
<evidence type="ECO:0000256" key="1">
    <source>
        <dbReference type="SAM" id="SignalP"/>
    </source>
</evidence>
<keyword evidence="3" id="KW-1185">Reference proteome</keyword>
<dbReference type="EMBL" id="ML995568">
    <property type="protein sequence ID" value="KAF2135583.1"/>
    <property type="molecule type" value="Genomic_DNA"/>
</dbReference>
<keyword evidence="1" id="KW-0732">Signal</keyword>
<name>A0A6A6AWM3_9PEZI</name>
<dbReference type="AlphaFoldDB" id="A0A6A6AWM3"/>